<dbReference type="GO" id="GO:0005634">
    <property type="term" value="C:nucleus"/>
    <property type="evidence" value="ECO:0007669"/>
    <property type="project" value="TreeGrafter"/>
</dbReference>
<feature type="domain" description="SRR1-like" evidence="2">
    <location>
        <begin position="191"/>
        <end position="353"/>
    </location>
</feature>
<evidence type="ECO:0000256" key="1">
    <source>
        <dbReference type="ARBA" id="ARBA00009856"/>
    </source>
</evidence>
<keyword evidence="4" id="KW-1185">Reference proteome</keyword>
<dbReference type="GO" id="GO:0005737">
    <property type="term" value="C:cytoplasm"/>
    <property type="evidence" value="ECO:0007669"/>
    <property type="project" value="TreeGrafter"/>
</dbReference>
<accession>A0AAV7LMF7</accession>
<dbReference type="PANTHER" id="PTHR28626:SF3">
    <property type="entry name" value="SRR1-LIKE PROTEIN"/>
    <property type="match status" value="1"/>
</dbReference>
<dbReference type="PANTHER" id="PTHR28626">
    <property type="entry name" value="SRR1-LIKE PROTEIN"/>
    <property type="match status" value="1"/>
</dbReference>
<comment type="similarity">
    <text evidence="1">Belongs to the SRR1 family.</text>
</comment>
<gene>
    <name evidence="3" type="ORF">NDU88_005876</name>
</gene>
<evidence type="ECO:0000259" key="2">
    <source>
        <dbReference type="Pfam" id="PF07985"/>
    </source>
</evidence>
<comment type="caution">
    <text evidence="3">The sequence shown here is derived from an EMBL/GenBank/DDBJ whole genome shotgun (WGS) entry which is preliminary data.</text>
</comment>
<evidence type="ECO:0000313" key="3">
    <source>
        <dbReference type="EMBL" id="KAJ1092766.1"/>
    </source>
</evidence>
<organism evidence="3 4">
    <name type="scientific">Pleurodeles waltl</name>
    <name type="common">Iberian ribbed newt</name>
    <dbReference type="NCBI Taxonomy" id="8319"/>
    <lineage>
        <taxon>Eukaryota</taxon>
        <taxon>Metazoa</taxon>
        <taxon>Chordata</taxon>
        <taxon>Craniata</taxon>
        <taxon>Vertebrata</taxon>
        <taxon>Euteleostomi</taxon>
        <taxon>Amphibia</taxon>
        <taxon>Batrachia</taxon>
        <taxon>Caudata</taxon>
        <taxon>Salamandroidea</taxon>
        <taxon>Salamandridae</taxon>
        <taxon>Pleurodelinae</taxon>
        <taxon>Pleurodeles</taxon>
    </lineage>
</organism>
<protein>
    <recommendedName>
        <fullName evidence="2">SRR1-like domain-containing protein</fullName>
    </recommendedName>
</protein>
<evidence type="ECO:0000313" key="4">
    <source>
        <dbReference type="Proteomes" id="UP001066276"/>
    </source>
</evidence>
<reference evidence="3" key="1">
    <citation type="journal article" date="2022" name="bioRxiv">
        <title>Sequencing and chromosome-scale assembly of the giantPleurodeles waltlgenome.</title>
        <authorList>
            <person name="Brown T."/>
            <person name="Elewa A."/>
            <person name="Iarovenko S."/>
            <person name="Subramanian E."/>
            <person name="Araus A.J."/>
            <person name="Petzold A."/>
            <person name="Susuki M."/>
            <person name="Suzuki K.-i.T."/>
            <person name="Hayashi T."/>
            <person name="Toyoda A."/>
            <person name="Oliveira C."/>
            <person name="Osipova E."/>
            <person name="Leigh N.D."/>
            <person name="Simon A."/>
            <person name="Yun M.H."/>
        </authorList>
    </citation>
    <scope>NUCLEOTIDE SEQUENCE</scope>
    <source>
        <strain evidence="3">20211129_DDA</strain>
        <tissue evidence="3">Liver</tissue>
    </source>
</reference>
<proteinExistence type="inferred from homology"/>
<dbReference type="EMBL" id="JANPWB010000015">
    <property type="protein sequence ID" value="KAJ1092766.1"/>
    <property type="molecule type" value="Genomic_DNA"/>
</dbReference>
<dbReference type="Proteomes" id="UP001066276">
    <property type="component" value="Chromosome 11"/>
</dbReference>
<dbReference type="InterPro" id="IPR012942">
    <property type="entry name" value="SRR1-like"/>
</dbReference>
<dbReference type="Pfam" id="PF07985">
    <property type="entry name" value="SRR1"/>
    <property type="match status" value="1"/>
</dbReference>
<dbReference type="InterPro" id="IPR040044">
    <property type="entry name" value="SRR1L"/>
</dbReference>
<sequence>MDYHSGRYELCCNSKGQKKDFHPYAYHCPSTASSADTLSPARQSTASTTVRYGRKYLTEEDVKERPLTRKYNQCTSGVRTQQRLKFMSVKDDEEWQTVYRKKSTKNKKKVLPVTRVEGATTCNKDWENSENDCPLILLKIQQAKENLRTSKLWDLFQSTIQECFINCLEQVKEKRSQPTPLFEIVAEVSSVKQVNRSCVCYGIGQFSSCVISRYQLAFLLLILEKLEIPKCHCYIYDPSFTGSEHEVLKTLGLSLILENEEGKRGVDSPTLFYMIHCGKALYNNLLWKNWSVDSLSKVVIIGNSFQGFEQRLPTRIFLREYGYISKVLQGTEEKQFPSTPQHSDIFNDTAVHWFPVQKLEGLDSETWLLRDEPVYESEDVEIIRNQKK</sequence>
<name>A0AAV7LMF7_PLEWA</name>
<dbReference type="AlphaFoldDB" id="A0AAV7LMF7"/>